<feature type="domain" description="Peptide methionine sulphoxide reductase MsrA" evidence="3">
    <location>
        <begin position="29"/>
        <end position="179"/>
    </location>
</feature>
<evidence type="ECO:0000256" key="2">
    <source>
        <dbReference type="ARBA" id="ARBA00023002"/>
    </source>
</evidence>
<dbReference type="SUPFAM" id="SSF55068">
    <property type="entry name" value="Peptide methionine sulfoxide reductase"/>
    <property type="match status" value="1"/>
</dbReference>
<dbReference type="InterPro" id="IPR036509">
    <property type="entry name" value="Met_Sox_Rdtase_MsrA_sf"/>
</dbReference>
<reference evidence="4" key="1">
    <citation type="submission" date="2019-03" db="EMBL/GenBank/DDBJ databases">
        <title>Single cell metagenomics reveals metabolic interactions within the superorganism composed of flagellate Streblomastix strix and complex community of Bacteroidetes bacteria on its surface.</title>
        <authorList>
            <person name="Treitli S.C."/>
            <person name="Kolisko M."/>
            <person name="Husnik F."/>
            <person name="Keeling P."/>
            <person name="Hampl V."/>
        </authorList>
    </citation>
    <scope>NUCLEOTIDE SEQUENCE</scope>
    <source>
        <strain evidence="4">STM</strain>
    </source>
</reference>
<keyword evidence="2 4" id="KW-0560">Oxidoreductase</keyword>
<organism evidence="4">
    <name type="scientific">termite gut metagenome</name>
    <dbReference type="NCBI Taxonomy" id="433724"/>
    <lineage>
        <taxon>unclassified sequences</taxon>
        <taxon>metagenomes</taxon>
        <taxon>organismal metagenomes</taxon>
    </lineage>
</organism>
<dbReference type="GO" id="GO:0008113">
    <property type="term" value="F:peptide-methionine (S)-S-oxide reductase activity"/>
    <property type="evidence" value="ECO:0007669"/>
    <property type="project" value="UniProtKB-EC"/>
</dbReference>
<dbReference type="EC" id="1.8.4.11" evidence="1"/>
<gene>
    <name evidence="4" type="ORF">EZS27_022068</name>
</gene>
<sequence>MIQKKVLTGTENTGKNTDFIPTGEGKTETAIFAGGCFWGVEYYMQRIPGVLTVESGYIGGSIDNPTYEEVRKQGTGHAEAVRICFDPTKTNYETLAKTFFEIHDPTQEDGQGPDLGHQYRSEVFYTTSEQKEIAEKLISLLQRKDYTVVTAVTPATTFWKAEDYHQNYYNRKGTLPYCHGYTKRFD</sequence>
<accession>A0A5J4R6Z8</accession>
<dbReference type="Pfam" id="PF01625">
    <property type="entry name" value="PMSR"/>
    <property type="match status" value="1"/>
</dbReference>
<dbReference type="Gene3D" id="3.30.1060.10">
    <property type="entry name" value="Peptide methionine sulphoxide reductase MsrA"/>
    <property type="match status" value="1"/>
</dbReference>
<dbReference type="PANTHER" id="PTHR43774:SF1">
    <property type="entry name" value="PEPTIDE METHIONINE SULFOXIDE REDUCTASE MSRA 2"/>
    <property type="match status" value="1"/>
</dbReference>
<evidence type="ECO:0000256" key="1">
    <source>
        <dbReference type="ARBA" id="ARBA00012502"/>
    </source>
</evidence>
<protein>
    <recommendedName>
        <fullName evidence="1">peptide-methionine (S)-S-oxide reductase</fullName>
        <ecNumber evidence="1">1.8.4.11</ecNumber>
    </recommendedName>
</protein>
<name>A0A5J4R6Z8_9ZZZZ</name>
<dbReference type="AlphaFoldDB" id="A0A5J4R6Z8"/>
<dbReference type="NCBIfam" id="TIGR00401">
    <property type="entry name" value="msrA"/>
    <property type="match status" value="1"/>
</dbReference>
<evidence type="ECO:0000259" key="3">
    <source>
        <dbReference type="Pfam" id="PF01625"/>
    </source>
</evidence>
<proteinExistence type="inferred from homology"/>
<dbReference type="HAMAP" id="MF_01401">
    <property type="entry name" value="MsrA"/>
    <property type="match status" value="1"/>
</dbReference>
<dbReference type="InterPro" id="IPR002569">
    <property type="entry name" value="Met_Sox_Rdtase_MsrA_dom"/>
</dbReference>
<evidence type="ECO:0000313" key="4">
    <source>
        <dbReference type="EMBL" id="KAA6329094.1"/>
    </source>
</evidence>
<dbReference type="PANTHER" id="PTHR43774">
    <property type="entry name" value="PEPTIDE METHIONINE SULFOXIDE REDUCTASE"/>
    <property type="match status" value="1"/>
</dbReference>
<dbReference type="EMBL" id="SNRY01001704">
    <property type="protein sequence ID" value="KAA6329094.1"/>
    <property type="molecule type" value="Genomic_DNA"/>
</dbReference>
<comment type="caution">
    <text evidence="4">The sequence shown here is derived from an EMBL/GenBank/DDBJ whole genome shotgun (WGS) entry which is preliminary data.</text>
</comment>